<dbReference type="EMBL" id="VSSQ01000010">
    <property type="protein sequence ID" value="MPL59662.1"/>
    <property type="molecule type" value="Genomic_DNA"/>
</dbReference>
<proteinExistence type="predicted"/>
<name>A0A644T0J8_9ZZZZ</name>
<organism evidence="2">
    <name type="scientific">bioreactor metagenome</name>
    <dbReference type="NCBI Taxonomy" id="1076179"/>
    <lineage>
        <taxon>unclassified sequences</taxon>
        <taxon>metagenomes</taxon>
        <taxon>ecological metagenomes</taxon>
    </lineage>
</organism>
<gene>
    <name evidence="2" type="ORF">SDC9_05217</name>
</gene>
<feature type="domain" description="Peptidase C39" evidence="1">
    <location>
        <begin position="28"/>
        <end position="158"/>
    </location>
</feature>
<dbReference type="Pfam" id="PF03412">
    <property type="entry name" value="Peptidase_C39"/>
    <property type="match status" value="1"/>
</dbReference>
<protein>
    <recommendedName>
        <fullName evidence="1">Peptidase C39 domain-containing protein</fullName>
    </recommendedName>
</protein>
<dbReference type="GO" id="GO:0005524">
    <property type="term" value="F:ATP binding"/>
    <property type="evidence" value="ECO:0007669"/>
    <property type="project" value="InterPro"/>
</dbReference>
<dbReference type="GO" id="GO:0016020">
    <property type="term" value="C:membrane"/>
    <property type="evidence" value="ECO:0007669"/>
    <property type="project" value="InterPro"/>
</dbReference>
<evidence type="ECO:0000259" key="1">
    <source>
        <dbReference type="PROSITE" id="PS50990"/>
    </source>
</evidence>
<dbReference type="Gene3D" id="3.90.70.10">
    <property type="entry name" value="Cysteine proteinases"/>
    <property type="match status" value="1"/>
</dbReference>
<dbReference type="PROSITE" id="PS50990">
    <property type="entry name" value="PEPTIDASE_C39"/>
    <property type="match status" value="1"/>
</dbReference>
<dbReference type="InterPro" id="IPR005074">
    <property type="entry name" value="Peptidase_C39"/>
</dbReference>
<accession>A0A644T0J8</accession>
<evidence type="ECO:0000313" key="2">
    <source>
        <dbReference type="EMBL" id="MPL59662.1"/>
    </source>
</evidence>
<reference evidence="2" key="1">
    <citation type="submission" date="2019-08" db="EMBL/GenBank/DDBJ databases">
        <authorList>
            <person name="Kucharzyk K."/>
            <person name="Murdoch R.W."/>
            <person name="Higgins S."/>
            <person name="Loffler F."/>
        </authorList>
    </citation>
    <scope>NUCLEOTIDE SEQUENCE</scope>
</reference>
<sequence>MIKIALLLMVLAGIADRESLRFSYCTEQGFDDSCGLSVLACLMDKYWNYPSNEPFLAADYLAGKTDKKELWISFADMAKILEKNGFICKAYRMDYEGLRKAARGFAPLIVHYSKPKGHFALVLAAKKHWLVTADPAEGCVCVERSNFQDRWSGAVLAAVGTKTAKNNALLAEAIDSAESRLFLLQTLPASKLDPGRW</sequence>
<dbReference type="GO" id="GO:0008233">
    <property type="term" value="F:peptidase activity"/>
    <property type="evidence" value="ECO:0007669"/>
    <property type="project" value="InterPro"/>
</dbReference>
<comment type="caution">
    <text evidence="2">The sequence shown here is derived from an EMBL/GenBank/DDBJ whole genome shotgun (WGS) entry which is preliminary data.</text>
</comment>
<dbReference type="AlphaFoldDB" id="A0A644T0J8"/>
<dbReference type="GO" id="GO:0006508">
    <property type="term" value="P:proteolysis"/>
    <property type="evidence" value="ECO:0007669"/>
    <property type="project" value="InterPro"/>
</dbReference>